<proteinExistence type="predicted"/>
<name>G0MLP5_CAEBE</name>
<accession>G0MLP5</accession>
<reference evidence="2" key="1">
    <citation type="submission" date="2011-07" db="EMBL/GenBank/DDBJ databases">
        <authorList>
            <consortium name="Caenorhabditis brenneri Sequencing and Analysis Consortium"/>
            <person name="Wilson R.K."/>
        </authorList>
    </citation>
    <scope>NUCLEOTIDE SEQUENCE [LARGE SCALE GENOMIC DNA]</scope>
    <source>
        <strain evidence="2">PB2801</strain>
    </source>
</reference>
<sequence length="188" mass="21754">MITKFSVGQDVISTHKGVEHPAKIIYIRIYEGRMQYRIVHYRQHRDYKWVPVGEEDGNIREMTLEDKLKYLKIGEKSPYKREEPVEKEEDGPKKKMLRFEFPVAKVEESPVEASPAPVATQIFHKYEVGEKVLTNFDGVKHIGYISAANSYTGNYSIRRDLCGEEVKNFIPVGQIDDVIQKWPSGGHR</sequence>
<protein>
    <submittedName>
        <fullName evidence="1">Uncharacterized protein</fullName>
    </submittedName>
</protein>
<evidence type="ECO:0000313" key="2">
    <source>
        <dbReference type="Proteomes" id="UP000008068"/>
    </source>
</evidence>
<dbReference type="InParanoid" id="G0MLP5"/>
<dbReference type="Proteomes" id="UP000008068">
    <property type="component" value="Unassembled WGS sequence"/>
</dbReference>
<evidence type="ECO:0000313" key="1">
    <source>
        <dbReference type="EMBL" id="EGT35754.1"/>
    </source>
</evidence>
<dbReference type="AlphaFoldDB" id="G0MLP5"/>
<organism evidence="2">
    <name type="scientific">Caenorhabditis brenneri</name>
    <name type="common">Nematode worm</name>
    <dbReference type="NCBI Taxonomy" id="135651"/>
    <lineage>
        <taxon>Eukaryota</taxon>
        <taxon>Metazoa</taxon>
        <taxon>Ecdysozoa</taxon>
        <taxon>Nematoda</taxon>
        <taxon>Chromadorea</taxon>
        <taxon>Rhabditida</taxon>
        <taxon>Rhabditina</taxon>
        <taxon>Rhabditomorpha</taxon>
        <taxon>Rhabditoidea</taxon>
        <taxon>Rhabditidae</taxon>
        <taxon>Peloderinae</taxon>
        <taxon>Caenorhabditis</taxon>
    </lineage>
</organism>
<gene>
    <name evidence="1" type="ORF">CAEBREN_01450</name>
</gene>
<keyword evidence="2" id="KW-1185">Reference proteome</keyword>
<dbReference type="EMBL" id="GL379800">
    <property type="protein sequence ID" value="EGT35754.1"/>
    <property type="molecule type" value="Genomic_DNA"/>
</dbReference>
<dbReference type="HOGENOM" id="CLU_1442258_0_0_1"/>